<sequence length="1565" mass="171461">MIVQTRIPLWQQVQWIFSIVLLLMGISAHASQVNLSLVDAKTQAPLDGQRIDVYVVEGDGQKWAAKQTTDAQGNAQFTLEGLGAGTNYIAYTRVFNEYRVAQPLTNSGQLTWAVGALQVQVKDGSQSSHPPLANTRIDINVRQSDGKYKWFSAATTDNQGQLRIDLPGLGSGEVYILKGKSQVTGRHKSSSEITNTSDFTFIVGNPPLRVQLSDAHSGDNLANIEVTAYEKLLDGSSKWADRLTTDDQGRVDFDLDGLGSGRTYYLKTKVYNNYWAYSEALTQPTSLNWPIGSFVARVLDGSQSGHPPLGDTNVTIQKRNEDGNFKWFSSALSDSNGTLRLNLPDLGEGAVYRLSVKSVTNNQTKYSNPIENLNPVDFIVGNLALTTTLKDAETGALLSDVKISAYEVLADGSQKWANQQVTDASGIAHFDLPGLGSGRKYRLYTKVFSDFKANTAIIAEPGNFPWSIGTVRISVLNGNVSPATALSEQKVIIEQQSDGKFSWYRQLNTDSEGRIKVDLPELGSGTQYRIKTKSLADGQYKYSNPITGPGDYQFIVGSTPLQITLVDDQTGTALTDLPVTVYEVLSDGSTKWTIQRNSDAQGTVTFDLNGLGENRSYRLKAKAFNNYSYYSPVYTEAKSETLRLGKVRVAVSDGSQDNHPPLTDTAVTISKQKPDGKFGWFANATTDQQGQLKLDLPELDNGAVYRLSTKSLVADSTKYSDEITANGSYQFVVGNPAVTVHLFNALTGTSLSQQKVTAYELMADGSKVWRKAGDTDSNGRLTYDLDGLEDGRRYVLKTAPYNGGSVYSAEIPGYGNFDFPVGALPVTLVDKDTAAVLANRKITAYQILPEGKLNWYKQSETDTQGRIIFDLEGLAMGESFVFKSYNPFGENKSYYSGVIRAEGEYRFEIQKGETDKPDLVFPEVAITSPTAQSEVPARGFVLRGTASDNELLSSVEITINSAGKPAFTGTAEFEPQTGEWQYFVTEAQLTPENITDITVVALDGVNNASEAQARYTVAEVLADLTPPEITITSHQDNDSIKKTGVTLQGNATDDVGIQSLFATVVDPVQGRIVDNKALAFDLDNGHFELVLLNGQLTVDAQIEVTLSATDDSGKTTNLTQHYRVIAAPNEPLQMANRLTFGMTPDLLAHLEAVGPDIFLNEQLNPDRIDNAVFDMLIAGSNPQTEDELKWHTLQYMLFSERQLQEVLTQFWDNHFNTALSRHGEVAYEVAENNGFRQHALGQFRDLLEVSAKSPAMILYLNNAENVKSAPNENYARELMELHTLGVDGGYTSTDVAEVARAFTGWHVQADRFFFNAGEHDEQPKTVLGQSLTQGGLADGEEVLDILASHPATARFICTKLAQLLITDNPPESLVSSCQSDFLASGGNIASVVEGLIHSPLFASNEQFRNKVKTPLEMVTTLVRNFTANVDPIAMDRGMRAMGMNLFANQVPTGWSELGEDWINSNLMLQRARFVNQVAYNTNPQNGIYIDIRGHMQVAGMTSAEAIVAYLFDLAFAGDYSETEFAIGVNILNENGTEFDLNAPDAELRLRSLLGHVLSFPGYQFQ</sequence>
<accession>A0A1Y0I5H4</accession>
<keyword evidence="2" id="KW-1185">Reference proteome</keyword>
<gene>
    <name evidence="1" type="ORF">OLMES_1382</name>
</gene>
<dbReference type="Proteomes" id="UP000196027">
    <property type="component" value="Chromosome"/>
</dbReference>
<reference evidence="1 2" key="1">
    <citation type="submission" date="2017-05" db="EMBL/GenBank/DDBJ databases">
        <title>Genomic insights into alkan degradation activity of Oleiphilus messinensis.</title>
        <authorList>
            <person name="Kozyavkin S.A."/>
            <person name="Slesarev A.I."/>
            <person name="Golyshin P.N."/>
            <person name="Korzhenkov A."/>
            <person name="Golyshina O.N."/>
            <person name="Toshchakov S.V."/>
        </authorList>
    </citation>
    <scope>NUCLEOTIDE SEQUENCE [LARGE SCALE GENOMIC DNA]</scope>
    <source>
        <strain evidence="1 2">ME102</strain>
    </source>
</reference>
<name>A0A1Y0I5H4_9GAMM</name>
<organism evidence="1 2">
    <name type="scientific">Oleiphilus messinensis</name>
    <dbReference type="NCBI Taxonomy" id="141451"/>
    <lineage>
        <taxon>Bacteria</taxon>
        <taxon>Pseudomonadati</taxon>
        <taxon>Pseudomonadota</taxon>
        <taxon>Gammaproteobacteria</taxon>
        <taxon>Oceanospirillales</taxon>
        <taxon>Oleiphilaceae</taxon>
        <taxon>Oleiphilus</taxon>
    </lineage>
</organism>
<proteinExistence type="predicted"/>
<dbReference type="Pfam" id="PF08811">
    <property type="entry name" value="DUF1800"/>
    <property type="match status" value="1"/>
</dbReference>
<dbReference type="Gene3D" id="2.60.40.10">
    <property type="entry name" value="Immunoglobulins"/>
    <property type="match status" value="1"/>
</dbReference>
<dbReference type="InterPro" id="IPR013783">
    <property type="entry name" value="Ig-like_fold"/>
</dbReference>
<protein>
    <submittedName>
        <fullName evidence="1">Uncharacterized protein</fullName>
    </submittedName>
</protein>
<dbReference type="EMBL" id="CP021425">
    <property type="protein sequence ID" value="ARU55459.1"/>
    <property type="molecule type" value="Genomic_DNA"/>
</dbReference>
<evidence type="ECO:0000313" key="1">
    <source>
        <dbReference type="EMBL" id="ARU55459.1"/>
    </source>
</evidence>
<dbReference type="InterPro" id="IPR014917">
    <property type="entry name" value="DUF1800"/>
</dbReference>
<evidence type="ECO:0000313" key="2">
    <source>
        <dbReference type="Proteomes" id="UP000196027"/>
    </source>
</evidence>
<dbReference type="OrthoDB" id="9772295at2"/>
<dbReference type="KEGG" id="ome:OLMES_1382"/>
<dbReference type="RefSeq" id="WP_087460570.1">
    <property type="nucleotide sequence ID" value="NZ_CP021425.1"/>
</dbReference>